<evidence type="ECO:0000313" key="6">
    <source>
        <dbReference type="EMBL" id="KAI1725322.1"/>
    </source>
</evidence>
<dbReference type="Proteomes" id="UP001201812">
    <property type="component" value="Unassembled WGS sequence"/>
</dbReference>
<keyword evidence="7" id="KW-1185">Reference proteome</keyword>
<protein>
    <submittedName>
        <fullName evidence="6">RNA pseudouridylate synthase domain-containing protein</fullName>
    </submittedName>
</protein>
<dbReference type="GO" id="GO:0008168">
    <property type="term" value="F:methyltransferase activity"/>
    <property type="evidence" value="ECO:0007669"/>
    <property type="project" value="UniProtKB-KW"/>
</dbReference>
<dbReference type="GO" id="GO:0005654">
    <property type="term" value="C:nucleoplasm"/>
    <property type="evidence" value="ECO:0007669"/>
    <property type="project" value="TreeGrafter"/>
</dbReference>
<accession>A0AAD4NDH2</accession>
<dbReference type="PANTHER" id="PTHR13563">
    <property type="entry name" value="TRNA (GUANINE-9-) METHYLTRANSFERASE"/>
    <property type="match status" value="1"/>
</dbReference>
<evidence type="ECO:0000313" key="7">
    <source>
        <dbReference type="Proteomes" id="UP001201812"/>
    </source>
</evidence>
<dbReference type="InterPro" id="IPR006145">
    <property type="entry name" value="PsdUridine_synth_RsuA/RluA"/>
</dbReference>
<dbReference type="InterPro" id="IPR007356">
    <property type="entry name" value="tRNA_m1G_MeTrfase_euk"/>
</dbReference>
<dbReference type="EMBL" id="JAKKPZ010000002">
    <property type="protein sequence ID" value="KAI1725322.1"/>
    <property type="molecule type" value="Genomic_DNA"/>
</dbReference>
<comment type="caution">
    <text evidence="6">The sequence shown here is derived from an EMBL/GenBank/DDBJ whole genome shotgun (WGS) entry which is preliminary data.</text>
</comment>
<proteinExistence type="predicted"/>
<feature type="domain" description="SAM-dependent MTase TRM10-type" evidence="5">
    <location>
        <begin position="67"/>
        <end position="275"/>
    </location>
</feature>
<dbReference type="InterPro" id="IPR028564">
    <property type="entry name" value="MT_TRM10-typ"/>
</dbReference>
<keyword evidence="2" id="KW-0808">Transferase</keyword>
<sequence length="655" mass="76078">MTPTGTEMEFCFDGFLDTFEGYDVLCKQGSSNDKVQMTHQERKLEKFNRIKEKRKRNRNKERRRGKANQKMAESVEKIQYQNLNLQIYLDLSFGRLMSEKEQRKLVRQIGRIWNLQKKYEFVSTTIFSSPEDSILDLCEKLLAGFSMYGLHIVQSDEGIDQHIDDDKRIVYLSPDRHLPPLLDISADCVYVIGGLVDETGCGSRSNEKAMKHGFECRRFPIEEFMARGEKGTFNTTLPINHMAHSDNDFFGIDYVERHAVPEYIRPKYESRKDDTSLKKVKPRSPKVRGSESKTSNYFDEVFFPQITEKDLSETSNKTAEYDQIEESNFFEKHIIGERHSDVQRNPVDINTVTEPKSFDLKTVDENTPRGEKDIWAQVDPVWKFTHEELVEYMSRRVIYQTDDVIAFDKPSQMAYACSTKDQAQMDRILQDLKKIVCPKLLRLSIVSSLDKNCSGVIIFAKSREKQEHLKELIANGHALYRYRCLVKGDLERDKIRVAIPLIKVLDRDRNMKLCPLTGKAWKNAQLHHMNTDIKLVNENRGAHVSLVDAFVKQPIHHVVRSHLYYGINCPIIGEKKYIREDPFGESRFHTQSFRLSDVAVNQLNISKTTPRRLPLYFHLAEVHLPESTGGKFSIIKADLPAYFKFTLKKLNLLKK</sequence>
<dbReference type="GO" id="GO:0002939">
    <property type="term" value="P:tRNA N1-guanine methylation"/>
    <property type="evidence" value="ECO:0007669"/>
    <property type="project" value="TreeGrafter"/>
</dbReference>
<reference evidence="6" key="1">
    <citation type="submission" date="2022-01" db="EMBL/GenBank/DDBJ databases">
        <title>Genome Sequence Resource for Two Populations of Ditylenchus destructor, the Migratory Endoparasitic Phytonematode.</title>
        <authorList>
            <person name="Zhang H."/>
            <person name="Lin R."/>
            <person name="Xie B."/>
        </authorList>
    </citation>
    <scope>NUCLEOTIDE SEQUENCE</scope>
    <source>
        <strain evidence="6">BazhouSP</strain>
    </source>
</reference>
<dbReference type="PROSITE" id="PS51675">
    <property type="entry name" value="SAM_MT_TRM10"/>
    <property type="match status" value="1"/>
</dbReference>
<name>A0AAD4NDH2_9BILA</name>
<keyword evidence="1" id="KW-0489">Methyltransferase</keyword>
<dbReference type="AlphaFoldDB" id="A0AAD4NDH2"/>
<organism evidence="6 7">
    <name type="scientific">Ditylenchus destructor</name>
    <dbReference type="NCBI Taxonomy" id="166010"/>
    <lineage>
        <taxon>Eukaryota</taxon>
        <taxon>Metazoa</taxon>
        <taxon>Ecdysozoa</taxon>
        <taxon>Nematoda</taxon>
        <taxon>Chromadorea</taxon>
        <taxon>Rhabditida</taxon>
        <taxon>Tylenchina</taxon>
        <taxon>Tylenchomorpha</taxon>
        <taxon>Sphaerularioidea</taxon>
        <taxon>Anguinidae</taxon>
        <taxon>Anguininae</taxon>
        <taxon>Ditylenchus</taxon>
    </lineage>
</organism>
<evidence type="ECO:0000256" key="1">
    <source>
        <dbReference type="ARBA" id="ARBA00022603"/>
    </source>
</evidence>
<feature type="region of interest" description="Disordered" evidence="4">
    <location>
        <begin position="271"/>
        <end position="292"/>
    </location>
</feature>
<dbReference type="Pfam" id="PF00849">
    <property type="entry name" value="PseudoU_synth_2"/>
    <property type="match status" value="1"/>
</dbReference>
<dbReference type="GO" id="GO:0009982">
    <property type="term" value="F:pseudouridine synthase activity"/>
    <property type="evidence" value="ECO:0007669"/>
    <property type="project" value="InterPro"/>
</dbReference>
<dbReference type="InterPro" id="IPR038459">
    <property type="entry name" value="MT_TRM10-typ_sf"/>
</dbReference>
<dbReference type="PANTHER" id="PTHR13563:SF19">
    <property type="entry name" value="TRNA METHYLTRANSFERASE 10 HOMOLOG B"/>
    <property type="match status" value="1"/>
</dbReference>
<dbReference type="InterPro" id="IPR020103">
    <property type="entry name" value="PsdUridine_synth_cat_dom_sf"/>
</dbReference>
<evidence type="ECO:0000259" key="5">
    <source>
        <dbReference type="PROSITE" id="PS51675"/>
    </source>
</evidence>
<dbReference type="SUPFAM" id="SSF55120">
    <property type="entry name" value="Pseudouridine synthase"/>
    <property type="match status" value="1"/>
</dbReference>
<dbReference type="Gene3D" id="3.40.1280.30">
    <property type="match status" value="1"/>
</dbReference>
<evidence type="ECO:0000256" key="3">
    <source>
        <dbReference type="ARBA" id="ARBA00022691"/>
    </source>
</evidence>
<evidence type="ECO:0000256" key="4">
    <source>
        <dbReference type="SAM" id="MobiDB-lite"/>
    </source>
</evidence>
<gene>
    <name evidence="6" type="ORF">DdX_01978</name>
</gene>
<dbReference type="GO" id="GO:0001522">
    <property type="term" value="P:pseudouridine synthesis"/>
    <property type="evidence" value="ECO:0007669"/>
    <property type="project" value="InterPro"/>
</dbReference>
<evidence type="ECO:0000256" key="2">
    <source>
        <dbReference type="ARBA" id="ARBA00022679"/>
    </source>
</evidence>
<dbReference type="Gene3D" id="3.30.2350.10">
    <property type="entry name" value="Pseudouridine synthase"/>
    <property type="match status" value="1"/>
</dbReference>
<dbReference type="GO" id="GO:0000049">
    <property type="term" value="F:tRNA binding"/>
    <property type="evidence" value="ECO:0007669"/>
    <property type="project" value="TreeGrafter"/>
</dbReference>
<keyword evidence="3" id="KW-0949">S-adenosyl-L-methionine</keyword>